<evidence type="ECO:0000259" key="4">
    <source>
        <dbReference type="Pfam" id="PF06429"/>
    </source>
</evidence>
<dbReference type="STRING" id="52694.ACWI_26410"/>
<dbReference type="PANTHER" id="PTHR30435:SF19">
    <property type="entry name" value="FLAGELLAR BASAL-BODY ROD PROTEIN FLGG"/>
    <property type="match status" value="1"/>
</dbReference>
<feature type="domain" description="Flagellar hook protein FlgE/F/G-like D1" evidence="5">
    <location>
        <begin position="94"/>
        <end position="157"/>
    </location>
</feature>
<reference evidence="6 7" key="1">
    <citation type="submission" date="2015-09" db="EMBL/GenBank/DDBJ databases">
        <title>Genome sequence of Acetobacterium wieringae DSM 1911.</title>
        <authorList>
            <person name="Poehlein A."/>
            <person name="Bengelsdorf F.R."/>
            <person name="Schiel-Bengelsdorf B."/>
            <person name="Duerre P."/>
            <person name="Daniel R."/>
        </authorList>
    </citation>
    <scope>NUCLEOTIDE SEQUENCE [LARGE SCALE GENOMIC DNA]</scope>
    <source>
        <strain evidence="6 7">DSM 1911</strain>
    </source>
</reference>
<keyword evidence="6" id="KW-0969">Cilium</keyword>
<sequence length="253" mass="27134">MDRGSYSAAAGMLSGQRAINVVAQNVANVSTAGYKNQSTIQATFAEYMASRMSTDPQIAQADIGPGAYITINDAQYIDFTQGGFEKTNRSVDMAIQGQGFFVIQNPNFGQVLTRNGQFELDQQGFLTLPGVGQVLNTAGQPIQLAGSDFKVKTDGTIVQNGAEVTRINISTVANAADLTPVGEGYFQSATGFQLAPAGTFNLFQEMIERSNVDMTEEMSDMIAKQNNFTSCTQMLKIFDKISEIASNTIGRVG</sequence>
<dbReference type="Pfam" id="PF06429">
    <property type="entry name" value="Flg_bbr_C"/>
    <property type="match status" value="1"/>
</dbReference>
<evidence type="ECO:0000313" key="6">
    <source>
        <dbReference type="EMBL" id="OFV69999.1"/>
    </source>
</evidence>
<accession>A0A1F2PF60</accession>
<dbReference type="GO" id="GO:0071978">
    <property type="term" value="P:bacterial-type flagellum-dependent swarming motility"/>
    <property type="evidence" value="ECO:0007669"/>
    <property type="project" value="TreeGrafter"/>
</dbReference>
<protein>
    <submittedName>
        <fullName evidence="6">Flagellar basal-body rod protein FlgG</fullName>
    </submittedName>
</protein>
<keyword evidence="2" id="KW-0975">Bacterial flagellum</keyword>
<evidence type="ECO:0000256" key="2">
    <source>
        <dbReference type="RuleBase" id="RU362116"/>
    </source>
</evidence>
<dbReference type="InterPro" id="IPR020013">
    <property type="entry name" value="Flagellar_FlgE/F/G"/>
</dbReference>
<comment type="similarity">
    <text evidence="1 2">Belongs to the flagella basal body rod proteins family.</text>
</comment>
<dbReference type="NCBIfam" id="TIGR03506">
    <property type="entry name" value="FlgEFG_subfam"/>
    <property type="match status" value="1"/>
</dbReference>
<dbReference type="Proteomes" id="UP000176244">
    <property type="component" value="Unassembled WGS sequence"/>
</dbReference>
<dbReference type="AlphaFoldDB" id="A0A1F2PF60"/>
<dbReference type="InterPro" id="IPR010930">
    <property type="entry name" value="Flg_bb/hook_C_dom"/>
</dbReference>
<comment type="caution">
    <text evidence="6">The sequence shown here is derived from an EMBL/GenBank/DDBJ whole genome shotgun (WGS) entry which is preliminary data.</text>
</comment>
<keyword evidence="6" id="KW-0966">Cell projection</keyword>
<dbReference type="GO" id="GO:0009425">
    <property type="term" value="C:bacterial-type flagellum basal body"/>
    <property type="evidence" value="ECO:0007669"/>
    <property type="project" value="UniProtKB-SubCell"/>
</dbReference>
<evidence type="ECO:0000259" key="3">
    <source>
        <dbReference type="Pfam" id="PF00460"/>
    </source>
</evidence>
<feature type="domain" description="Flagellar basal-body/hook protein C-terminal" evidence="4">
    <location>
        <begin position="204"/>
        <end position="247"/>
    </location>
</feature>
<keyword evidence="6" id="KW-0282">Flagellum</keyword>
<dbReference type="InterPro" id="IPR037925">
    <property type="entry name" value="FlgE/F/G-like"/>
</dbReference>
<dbReference type="Pfam" id="PF22692">
    <property type="entry name" value="LlgE_F_G_D1"/>
    <property type="match status" value="1"/>
</dbReference>
<organism evidence="6 7">
    <name type="scientific">Acetobacterium wieringae</name>
    <dbReference type="NCBI Taxonomy" id="52694"/>
    <lineage>
        <taxon>Bacteria</taxon>
        <taxon>Bacillati</taxon>
        <taxon>Bacillota</taxon>
        <taxon>Clostridia</taxon>
        <taxon>Eubacteriales</taxon>
        <taxon>Eubacteriaceae</taxon>
        <taxon>Acetobacterium</taxon>
    </lineage>
</organism>
<dbReference type="EMBL" id="LKEU01000035">
    <property type="protein sequence ID" value="OFV69999.1"/>
    <property type="molecule type" value="Genomic_DNA"/>
</dbReference>
<comment type="subcellular location">
    <subcellularLocation>
        <location evidence="2">Bacterial flagellum basal body</location>
    </subcellularLocation>
</comment>
<proteinExistence type="inferred from homology"/>
<dbReference type="OrthoDB" id="9800375at2"/>
<name>A0A1F2PF60_9FIRM</name>
<dbReference type="SUPFAM" id="SSF117143">
    <property type="entry name" value="Flagellar hook protein flgE"/>
    <property type="match status" value="1"/>
</dbReference>
<evidence type="ECO:0000259" key="5">
    <source>
        <dbReference type="Pfam" id="PF22692"/>
    </source>
</evidence>
<dbReference type="InterPro" id="IPR001444">
    <property type="entry name" value="Flag_bb_rod_N"/>
</dbReference>
<evidence type="ECO:0000256" key="1">
    <source>
        <dbReference type="ARBA" id="ARBA00009677"/>
    </source>
</evidence>
<dbReference type="RefSeq" id="WP_070371905.1">
    <property type="nucleotide sequence ID" value="NZ_LKEU01000035.1"/>
</dbReference>
<dbReference type="InterPro" id="IPR053967">
    <property type="entry name" value="LlgE_F_G-like_D1"/>
</dbReference>
<feature type="domain" description="Flagellar basal body rod protein N-terminal" evidence="3">
    <location>
        <begin position="7"/>
        <end position="35"/>
    </location>
</feature>
<gene>
    <name evidence="6" type="primary">flgG_1</name>
    <name evidence="6" type="ORF">ACWI_26410</name>
</gene>
<dbReference type="Pfam" id="PF00460">
    <property type="entry name" value="Flg_bb_rod"/>
    <property type="match status" value="1"/>
</dbReference>
<dbReference type="PANTHER" id="PTHR30435">
    <property type="entry name" value="FLAGELLAR PROTEIN"/>
    <property type="match status" value="1"/>
</dbReference>
<evidence type="ECO:0000313" key="7">
    <source>
        <dbReference type="Proteomes" id="UP000176244"/>
    </source>
</evidence>